<evidence type="ECO:0000313" key="2">
    <source>
        <dbReference type="Proteomes" id="UP001084650"/>
    </source>
</evidence>
<dbReference type="Proteomes" id="UP001084650">
    <property type="component" value="Unassembled WGS sequence"/>
</dbReference>
<sequence>MSASDAELIMAALNEELTNNLDEDWEPTDYGRTVSAVMAAFNRTRIAEWP</sequence>
<comment type="caution">
    <text evidence="1">The sequence shown here is derived from an EMBL/GenBank/DDBJ whole genome shotgun (WGS) entry which is preliminary data.</text>
</comment>
<keyword evidence="2" id="KW-1185">Reference proteome</keyword>
<dbReference type="EMBL" id="JAPQYE010000008">
    <property type="protein sequence ID" value="MCZ0729983.1"/>
    <property type="molecule type" value="Genomic_DNA"/>
</dbReference>
<accession>A0ABT4HIF0</accession>
<proteinExistence type="predicted"/>
<evidence type="ECO:0000313" key="1">
    <source>
        <dbReference type="EMBL" id="MCZ0729983.1"/>
    </source>
</evidence>
<gene>
    <name evidence="1" type="ORF">OY187_18195</name>
</gene>
<reference evidence="1" key="1">
    <citation type="submission" date="2022-12" db="EMBL/GenBank/DDBJ databases">
        <title>Whole genome sequence of Mycolicibacterium iranicum strain SBH312.</title>
        <authorList>
            <person name="Jani J."/>
            <person name="Arifin Mustapha Z."/>
            <person name="Ahmed K."/>
            <person name="Kai Ling C."/>
        </authorList>
    </citation>
    <scope>NUCLEOTIDE SEQUENCE</scope>
    <source>
        <strain evidence="1">SBH312</strain>
    </source>
</reference>
<name>A0ABT4HIF0_MYCIR</name>
<organism evidence="1 2">
    <name type="scientific">Mycolicibacterium iranicum</name>
    <name type="common">Mycobacterium iranicum</name>
    <dbReference type="NCBI Taxonomy" id="912594"/>
    <lineage>
        <taxon>Bacteria</taxon>
        <taxon>Bacillati</taxon>
        <taxon>Actinomycetota</taxon>
        <taxon>Actinomycetes</taxon>
        <taxon>Mycobacteriales</taxon>
        <taxon>Mycobacteriaceae</taxon>
        <taxon>Mycolicibacterium</taxon>
    </lineage>
</organism>
<protein>
    <submittedName>
        <fullName evidence="1">Uncharacterized protein</fullName>
    </submittedName>
</protein>